<dbReference type="AlphaFoldDB" id="A0A8J2S4Q6"/>
<proteinExistence type="predicted"/>
<comment type="caution">
    <text evidence="2">The sequence shown here is derived from an EMBL/GenBank/DDBJ whole genome shotgun (WGS) entry which is preliminary data.</text>
</comment>
<evidence type="ECO:0000313" key="3">
    <source>
        <dbReference type="Proteomes" id="UP000789390"/>
    </source>
</evidence>
<feature type="region of interest" description="Disordered" evidence="1">
    <location>
        <begin position="482"/>
        <end position="502"/>
    </location>
</feature>
<dbReference type="PANTHER" id="PTHR33104">
    <property type="entry name" value="SI:DKEY-29D5.2"/>
    <property type="match status" value="1"/>
</dbReference>
<dbReference type="Pfam" id="PF18758">
    <property type="entry name" value="KDZ"/>
    <property type="match status" value="1"/>
</dbReference>
<dbReference type="EMBL" id="CAKKLH010000306">
    <property type="protein sequence ID" value="CAH0110781.1"/>
    <property type="molecule type" value="Genomic_DNA"/>
</dbReference>
<organism evidence="2 3">
    <name type="scientific">Daphnia galeata</name>
    <dbReference type="NCBI Taxonomy" id="27404"/>
    <lineage>
        <taxon>Eukaryota</taxon>
        <taxon>Metazoa</taxon>
        <taxon>Ecdysozoa</taxon>
        <taxon>Arthropoda</taxon>
        <taxon>Crustacea</taxon>
        <taxon>Branchiopoda</taxon>
        <taxon>Diplostraca</taxon>
        <taxon>Cladocera</taxon>
        <taxon>Anomopoda</taxon>
        <taxon>Daphniidae</taxon>
        <taxon>Daphnia</taxon>
    </lineage>
</organism>
<sequence length="502" mass="58033">MHADAIKKLYRFAEAKDRKGESLYKDIKMAHDETQLEHISKIEKKIPAGKGGDDVCGSSAWKAARGNSSSKKNIDITGLEMMSCTHGTVVYSANLFKGETYKHTHLQHLKSYEKGTKFFCNDVICKYWPFAIKVGQLFADSNPEYQKLTEDMVPFLSRFHGLGHSWACRVLYNGHWEKDGADMLGEEQEQVFSYMARLGSTTKHQSRASRRDDISSAILYFNVDKEKRMIPSLCLWLNRARCRTLLYEKKLQNLLDRRGLKKEDLPEVLQRLKKQAKLVNSKRLTVEWEVGLLQKELEGECHMIKVLHTRNATFFDTCKARTANRKIMSKKKKKVDAIVDLLSGKGIKVSKENLDTGFFPWHNTKEFSVGDDYELVDTWMLSLRYEEAIVQAKKEMGEFIRSLTSLCFDLQSDIKNYEKIRPVTLLNYSRSILANTEIVRIREILRKALNQFTDALNLNISEDSEIDPQDFLEMVEKEEELLEALQEETDEESDNDEEGEKF</sequence>
<reference evidence="2" key="1">
    <citation type="submission" date="2021-11" db="EMBL/GenBank/DDBJ databases">
        <authorList>
            <person name="Schell T."/>
        </authorList>
    </citation>
    <scope>NUCLEOTIDE SEQUENCE</scope>
    <source>
        <strain evidence="2">M5</strain>
    </source>
</reference>
<dbReference type="InterPro" id="IPR040521">
    <property type="entry name" value="KDZ"/>
</dbReference>
<accession>A0A8J2S4Q6</accession>
<evidence type="ECO:0000313" key="2">
    <source>
        <dbReference type="EMBL" id="CAH0110781.1"/>
    </source>
</evidence>
<keyword evidence="3" id="KW-1185">Reference proteome</keyword>
<dbReference type="Proteomes" id="UP000789390">
    <property type="component" value="Unassembled WGS sequence"/>
</dbReference>
<dbReference type="OrthoDB" id="6369081at2759"/>
<evidence type="ECO:0000256" key="1">
    <source>
        <dbReference type="SAM" id="MobiDB-lite"/>
    </source>
</evidence>
<name>A0A8J2S4Q6_9CRUS</name>
<evidence type="ECO:0008006" key="4">
    <source>
        <dbReference type="Google" id="ProtNLM"/>
    </source>
</evidence>
<protein>
    <recommendedName>
        <fullName evidence="4">CxC3 like cysteine cluster domain-containing protein</fullName>
    </recommendedName>
</protein>
<dbReference type="PANTHER" id="PTHR33104:SF2">
    <property type="entry name" value="CXC3 LIKE CYSTEINE CLUSTER DOMAIN-CONTAINING PROTEIN"/>
    <property type="match status" value="1"/>
</dbReference>
<gene>
    <name evidence="2" type="ORF">DGAL_LOCUS14385</name>
</gene>